<dbReference type="AlphaFoldDB" id="Q54Z79"/>
<reference evidence="1 2" key="1">
    <citation type="journal article" date="2005" name="Nature">
        <title>The genome of the social amoeba Dictyostelium discoideum.</title>
        <authorList>
            <consortium name="The Dictyostelium discoideum Sequencing Consortium"/>
            <person name="Eichinger L."/>
            <person name="Pachebat J.A."/>
            <person name="Glockner G."/>
            <person name="Rajandream M.A."/>
            <person name="Sucgang R."/>
            <person name="Berriman M."/>
            <person name="Song J."/>
            <person name="Olsen R."/>
            <person name="Szafranski K."/>
            <person name="Xu Q."/>
            <person name="Tunggal B."/>
            <person name="Kummerfeld S."/>
            <person name="Madera M."/>
            <person name="Konfortov B.A."/>
            <person name="Rivero F."/>
            <person name="Bankier A.T."/>
            <person name="Lehmann R."/>
            <person name="Hamlin N."/>
            <person name="Davies R."/>
            <person name="Gaudet P."/>
            <person name="Fey P."/>
            <person name="Pilcher K."/>
            <person name="Chen G."/>
            <person name="Saunders D."/>
            <person name="Sodergren E."/>
            <person name="Davis P."/>
            <person name="Kerhornou A."/>
            <person name="Nie X."/>
            <person name="Hall N."/>
            <person name="Anjard C."/>
            <person name="Hemphill L."/>
            <person name="Bason N."/>
            <person name="Farbrother P."/>
            <person name="Desany B."/>
            <person name="Just E."/>
            <person name="Morio T."/>
            <person name="Rost R."/>
            <person name="Churcher C."/>
            <person name="Cooper J."/>
            <person name="Haydock S."/>
            <person name="van Driessche N."/>
            <person name="Cronin A."/>
            <person name="Goodhead I."/>
            <person name="Muzny D."/>
            <person name="Mourier T."/>
            <person name="Pain A."/>
            <person name="Lu M."/>
            <person name="Harper D."/>
            <person name="Lindsay R."/>
            <person name="Hauser H."/>
            <person name="James K."/>
            <person name="Quiles M."/>
            <person name="Madan Babu M."/>
            <person name="Saito T."/>
            <person name="Buchrieser C."/>
            <person name="Wardroper A."/>
            <person name="Felder M."/>
            <person name="Thangavelu M."/>
            <person name="Johnson D."/>
            <person name="Knights A."/>
            <person name="Loulseged H."/>
            <person name="Mungall K."/>
            <person name="Oliver K."/>
            <person name="Price C."/>
            <person name="Quail M.A."/>
            <person name="Urushihara H."/>
            <person name="Hernandez J."/>
            <person name="Rabbinowitsch E."/>
            <person name="Steffen D."/>
            <person name="Sanders M."/>
            <person name="Ma J."/>
            <person name="Kohara Y."/>
            <person name="Sharp S."/>
            <person name="Simmonds M."/>
            <person name="Spiegler S."/>
            <person name="Tivey A."/>
            <person name="Sugano S."/>
            <person name="White B."/>
            <person name="Walker D."/>
            <person name="Woodward J."/>
            <person name="Winckler T."/>
            <person name="Tanaka Y."/>
            <person name="Shaulsky G."/>
            <person name="Schleicher M."/>
            <person name="Weinstock G."/>
            <person name="Rosenthal A."/>
            <person name="Cox E.C."/>
            <person name="Chisholm R.L."/>
            <person name="Gibbs R."/>
            <person name="Loomis W.F."/>
            <person name="Platzer M."/>
            <person name="Kay R.R."/>
            <person name="Williams J."/>
            <person name="Dear P.H."/>
            <person name="Noegel A.A."/>
            <person name="Barrell B."/>
            <person name="Kuspa A."/>
        </authorList>
    </citation>
    <scope>NUCLEOTIDE SEQUENCE [LARGE SCALE GENOMIC DNA]</scope>
    <source>
        <strain evidence="1 2">AX4</strain>
    </source>
</reference>
<sequence length="337" mass="39107">MLTNRFSIIYIIFLTVFTFTGVNSTSLFSFTHETDNFFQLDLLNGDLAVNHTIYQTLKYYHVINYDSNSQVFTLFCSNGSMYDGGINYMSLKYSVKHNKFYDESESVLVDAQFVYTSLFQLVNNVYYVPIILDSYQRYSMLAIDFNHNSSNIIDFEMDDFNLGYYPTSNFNNQTNKLYTLYFGAYGNPYIQVLNLPINNGSESGQEVYKFKAQMPVLSNLNPIGQLFSVRNNEQIYYITRINDNLVVCEIDLENLECNNVFSIGNIYTNMDTSYFFSYENSELISIQEILDQHSNPIGAEYQVVDLNNFKVKNTYKSSDLFSKGPNSLDNFFYFSNN</sequence>
<dbReference type="RefSeq" id="XP_642474.1">
    <property type="nucleotide sequence ID" value="XM_637382.1"/>
</dbReference>
<dbReference type="GeneID" id="8621185"/>
<organism evidence="1 2">
    <name type="scientific">Dictyostelium discoideum</name>
    <name type="common">Social amoeba</name>
    <dbReference type="NCBI Taxonomy" id="44689"/>
    <lineage>
        <taxon>Eukaryota</taxon>
        <taxon>Amoebozoa</taxon>
        <taxon>Evosea</taxon>
        <taxon>Eumycetozoa</taxon>
        <taxon>Dictyostelia</taxon>
        <taxon>Dictyosteliales</taxon>
        <taxon>Dictyosteliaceae</taxon>
        <taxon>Dictyostelium</taxon>
    </lineage>
</organism>
<name>Q54Z79_DICDI</name>
<dbReference type="PaxDb" id="44689-DDB0234250"/>
<dbReference type="PhylomeDB" id="Q54Z79"/>
<comment type="caution">
    <text evidence="1">The sequence shown here is derived from an EMBL/GenBank/DDBJ whole genome shotgun (WGS) entry which is preliminary data.</text>
</comment>
<dbReference type="InParanoid" id="Q54Z79"/>
<gene>
    <name evidence="1" type="ORF">DDB_G0277793</name>
</gene>
<dbReference type="KEGG" id="ddi:DDB_G0277793"/>
<dbReference type="HOGENOM" id="CLU_824936_0_0_1"/>
<keyword evidence="2" id="KW-1185">Reference proteome</keyword>
<proteinExistence type="predicted"/>
<dbReference type="Proteomes" id="UP000002195">
    <property type="component" value="Unassembled WGS sequence"/>
</dbReference>
<dbReference type="VEuPathDB" id="AmoebaDB:DDB_G0277793"/>
<evidence type="ECO:0000313" key="2">
    <source>
        <dbReference type="Proteomes" id="UP000002195"/>
    </source>
</evidence>
<dbReference type="EMBL" id="AAFI02000022">
    <property type="protein sequence ID" value="EAL68570.1"/>
    <property type="molecule type" value="Genomic_DNA"/>
</dbReference>
<accession>Q54Z79</accession>
<dbReference type="dictyBase" id="DDB_G0277793"/>
<evidence type="ECO:0000313" key="1">
    <source>
        <dbReference type="EMBL" id="EAL68570.1"/>
    </source>
</evidence>
<protein>
    <submittedName>
        <fullName evidence="1">Uncharacterized protein</fullName>
    </submittedName>
</protein>